<evidence type="ECO:0008006" key="5">
    <source>
        <dbReference type="Google" id="ProtNLM"/>
    </source>
</evidence>
<dbReference type="GO" id="GO:0005829">
    <property type="term" value="C:cytosol"/>
    <property type="evidence" value="ECO:0007669"/>
    <property type="project" value="TreeGrafter"/>
</dbReference>
<dbReference type="AlphaFoldDB" id="A0A091B2D1"/>
<dbReference type="STRING" id="1121015.GCA_000420545_01577"/>
<dbReference type="Pfam" id="PF02082">
    <property type="entry name" value="Rrf2"/>
    <property type="match status" value="1"/>
</dbReference>
<reference evidence="3 4" key="1">
    <citation type="submission" date="2013-09" db="EMBL/GenBank/DDBJ databases">
        <title>Genome sequencing of Arenimonas oryziterrae.</title>
        <authorList>
            <person name="Chen F."/>
            <person name="Wang G."/>
        </authorList>
    </citation>
    <scope>NUCLEOTIDE SEQUENCE [LARGE SCALE GENOMIC DNA]</scope>
    <source>
        <strain evidence="3 4">YC6267</strain>
    </source>
</reference>
<dbReference type="eggNOG" id="COG1959">
    <property type="taxonomic scope" value="Bacteria"/>
</dbReference>
<evidence type="ECO:0000313" key="4">
    <source>
        <dbReference type="Proteomes" id="UP000029385"/>
    </source>
</evidence>
<dbReference type="RefSeq" id="WP_022969201.1">
    <property type="nucleotide sequence ID" value="NZ_ATVD01000002.1"/>
</dbReference>
<dbReference type="PATRIC" id="fig|1121015.4.peg.621"/>
<dbReference type="EMBL" id="AVCI01000001">
    <property type="protein sequence ID" value="KFN45034.1"/>
    <property type="molecule type" value="Genomic_DNA"/>
</dbReference>
<dbReference type="OrthoDB" id="9808360at2"/>
<dbReference type="InterPro" id="IPR036390">
    <property type="entry name" value="WH_DNA-bd_sf"/>
</dbReference>
<dbReference type="InterPro" id="IPR036388">
    <property type="entry name" value="WH-like_DNA-bd_sf"/>
</dbReference>
<dbReference type="SUPFAM" id="SSF46785">
    <property type="entry name" value="Winged helix' DNA-binding domain"/>
    <property type="match status" value="1"/>
</dbReference>
<dbReference type="GO" id="GO:0003677">
    <property type="term" value="F:DNA binding"/>
    <property type="evidence" value="ECO:0007669"/>
    <property type="project" value="UniProtKB-KW"/>
</dbReference>
<dbReference type="Proteomes" id="UP000029385">
    <property type="component" value="Unassembled WGS sequence"/>
</dbReference>
<dbReference type="Gene3D" id="1.10.10.10">
    <property type="entry name" value="Winged helix-like DNA-binding domain superfamily/Winged helix DNA-binding domain"/>
    <property type="match status" value="1"/>
</dbReference>
<accession>A0A091B2D1</accession>
<organism evidence="3 4">
    <name type="scientific">Arenimonas oryziterrae DSM 21050 = YC6267</name>
    <dbReference type="NCBI Taxonomy" id="1121015"/>
    <lineage>
        <taxon>Bacteria</taxon>
        <taxon>Pseudomonadati</taxon>
        <taxon>Pseudomonadota</taxon>
        <taxon>Gammaproteobacteria</taxon>
        <taxon>Lysobacterales</taxon>
        <taxon>Lysobacteraceae</taxon>
        <taxon>Arenimonas</taxon>
    </lineage>
</organism>
<dbReference type="PANTHER" id="PTHR33221:SF5">
    <property type="entry name" value="HTH-TYPE TRANSCRIPTIONAL REGULATOR ISCR"/>
    <property type="match status" value="1"/>
</dbReference>
<dbReference type="InterPro" id="IPR000944">
    <property type="entry name" value="Tscrpt_reg_Rrf2"/>
</dbReference>
<dbReference type="GO" id="GO:0003700">
    <property type="term" value="F:DNA-binding transcription factor activity"/>
    <property type="evidence" value="ECO:0007669"/>
    <property type="project" value="TreeGrafter"/>
</dbReference>
<keyword evidence="4" id="KW-1185">Reference proteome</keyword>
<evidence type="ECO:0000256" key="2">
    <source>
        <dbReference type="SAM" id="MobiDB-lite"/>
    </source>
</evidence>
<evidence type="ECO:0000256" key="1">
    <source>
        <dbReference type="ARBA" id="ARBA00023125"/>
    </source>
</evidence>
<feature type="region of interest" description="Disordered" evidence="2">
    <location>
        <begin position="135"/>
        <end position="155"/>
    </location>
</feature>
<gene>
    <name evidence="3" type="ORF">N789_03165</name>
</gene>
<sequence length="155" mass="17167">MLTMKAKYALRALCALTRSDPDRRMAREIARDAAVPEKFLEAILVELRNGGLVESKRGLSGGHRLARPADRISVGDIVRLIDGPIAPIRCASVTAYKPCEDCPDPDRCALRALMGEVRTAISSVIDQRTLRQLSDDVRRQTPSPSEEVSWTRARL</sequence>
<keyword evidence="1" id="KW-0238">DNA-binding</keyword>
<comment type="caution">
    <text evidence="3">The sequence shown here is derived from an EMBL/GenBank/DDBJ whole genome shotgun (WGS) entry which is preliminary data.</text>
</comment>
<proteinExistence type="predicted"/>
<protein>
    <recommendedName>
        <fullName evidence="5">Rrf2 family transcriptional regulator</fullName>
    </recommendedName>
</protein>
<dbReference type="PROSITE" id="PS51197">
    <property type="entry name" value="HTH_RRF2_2"/>
    <property type="match status" value="1"/>
</dbReference>
<name>A0A091B2D1_9GAMM</name>
<evidence type="ECO:0000313" key="3">
    <source>
        <dbReference type="EMBL" id="KFN45034.1"/>
    </source>
</evidence>
<dbReference type="PANTHER" id="PTHR33221">
    <property type="entry name" value="WINGED HELIX-TURN-HELIX TRANSCRIPTIONAL REGULATOR, RRF2 FAMILY"/>
    <property type="match status" value="1"/>
</dbReference>
<dbReference type="NCBIfam" id="TIGR00738">
    <property type="entry name" value="rrf2_super"/>
    <property type="match status" value="1"/>
</dbReference>